<dbReference type="OrthoDB" id="1394818at2759"/>
<keyword evidence="3" id="KW-1185">Reference proteome</keyword>
<dbReference type="AlphaFoldDB" id="A0A1W0WXX0"/>
<accession>A0A1W0WXX0</accession>
<dbReference type="EMBL" id="MTYJ01000034">
    <property type="protein sequence ID" value="OQV20044.1"/>
    <property type="molecule type" value="Genomic_DNA"/>
</dbReference>
<name>A0A1W0WXX0_HYPEX</name>
<dbReference type="Proteomes" id="UP000192578">
    <property type="component" value="Unassembled WGS sequence"/>
</dbReference>
<proteinExistence type="predicted"/>
<protein>
    <submittedName>
        <fullName evidence="2">Uncharacterized protein</fullName>
    </submittedName>
</protein>
<evidence type="ECO:0000313" key="3">
    <source>
        <dbReference type="Proteomes" id="UP000192578"/>
    </source>
</evidence>
<dbReference type="InterPro" id="IPR032675">
    <property type="entry name" value="LRR_dom_sf"/>
</dbReference>
<organism evidence="2 3">
    <name type="scientific">Hypsibius exemplaris</name>
    <name type="common">Freshwater tardigrade</name>
    <dbReference type="NCBI Taxonomy" id="2072580"/>
    <lineage>
        <taxon>Eukaryota</taxon>
        <taxon>Metazoa</taxon>
        <taxon>Ecdysozoa</taxon>
        <taxon>Tardigrada</taxon>
        <taxon>Eutardigrada</taxon>
        <taxon>Parachela</taxon>
        <taxon>Hypsibioidea</taxon>
        <taxon>Hypsibiidae</taxon>
        <taxon>Hypsibius</taxon>
    </lineage>
</organism>
<reference evidence="3" key="1">
    <citation type="submission" date="2017-01" db="EMBL/GenBank/DDBJ databases">
        <title>Comparative genomics of anhydrobiosis in the tardigrade Hypsibius dujardini.</title>
        <authorList>
            <person name="Yoshida Y."/>
            <person name="Koutsovoulos G."/>
            <person name="Laetsch D."/>
            <person name="Stevens L."/>
            <person name="Kumar S."/>
            <person name="Horikawa D."/>
            <person name="Ishino K."/>
            <person name="Komine S."/>
            <person name="Tomita M."/>
            <person name="Blaxter M."/>
            <person name="Arakawa K."/>
        </authorList>
    </citation>
    <scope>NUCLEOTIDE SEQUENCE [LARGE SCALE GENOMIC DNA]</scope>
    <source>
        <strain evidence="3">Z151</strain>
    </source>
</reference>
<evidence type="ECO:0000256" key="1">
    <source>
        <dbReference type="SAM" id="MobiDB-lite"/>
    </source>
</evidence>
<dbReference type="Gene3D" id="3.80.10.10">
    <property type="entry name" value="Ribonuclease Inhibitor"/>
    <property type="match status" value="1"/>
</dbReference>
<gene>
    <name evidence="2" type="ORF">BV898_06044</name>
</gene>
<evidence type="ECO:0000313" key="2">
    <source>
        <dbReference type="EMBL" id="OQV20044.1"/>
    </source>
</evidence>
<dbReference type="SUPFAM" id="SSF52058">
    <property type="entry name" value="L domain-like"/>
    <property type="match status" value="1"/>
</dbReference>
<sequence length="527" mass="57787">MFHPDRSSYKTEVLQNKETFYEFSGSIVYDPSHCLQPTSTTKTEPITPSPLPTGTLSETSNRTTSITETPPCTMVTSSNAQFPHPTCRSVVNGNEQANLTLQCKIGGDLFTIPDNFHLMCIHPNIVHLDITGGWVRGEDFDYTSLPARPMLRSVLLEQFNLEKRSARFPMATFFADVKEGLQAIILRHVKLLYLEATDLEGFVRLDSLRLVHVQVAVLSASIFENLVPEAAPPNLSELEISGGTVTSMDWNFLRPIAGSLKGLKLDQLDFIGWHCAGVNFQLKQTSAVSLRNNNLQQIPWCLMASLSAHVLVSLDLATANLAFCPKTKTCGCCGLSELAEWLRVAGLPLAVRSITCGQRKTTLHYGFPGALIYHPNNCSPQNPDLGTTVSVSRPPTMKKSSTYTNPLVTQLSNVFVQTLSTRSPTIPSNPSTIWQTEKTSAVLTSSLGYMPTAEYVSKTSQRPEEIITTTEIGKKTTSMRDTSLAAKTTSQTEVVKAGKSDAFTIHVTTNAGRMNGFQVISVSSIYR</sequence>
<comment type="caution">
    <text evidence="2">The sequence shown here is derived from an EMBL/GenBank/DDBJ whole genome shotgun (WGS) entry which is preliminary data.</text>
</comment>
<feature type="region of interest" description="Disordered" evidence="1">
    <location>
        <begin position="38"/>
        <end position="68"/>
    </location>
</feature>